<comment type="similarity">
    <text evidence="1 9">Belongs to the protein prenyltransferase subunit beta family.</text>
</comment>
<protein>
    <recommendedName>
        <fullName evidence="3 9">Protein farnesyltransferase subunit beta</fullName>
        <shortName evidence="9">FTase-beta</shortName>
        <ecNumber evidence="2 9">2.5.1.58</ecNumber>
    </recommendedName>
</protein>
<evidence type="ECO:0000313" key="12">
    <source>
        <dbReference type="EMBL" id="OSX62551.1"/>
    </source>
</evidence>
<dbReference type="Pfam" id="PF00432">
    <property type="entry name" value="Prenyltrans"/>
    <property type="match status" value="1"/>
</dbReference>
<evidence type="ECO:0000256" key="6">
    <source>
        <dbReference type="ARBA" id="ARBA00022723"/>
    </source>
</evidence>
<evidence type="ECO:0000259" key="11">
    <source>
        <dbReference type="Pfam" id="PF00432"/>
    </source>
</evidence>
<dbReference type="GO" id="GO:0004660">
    <property type="term" value="F:protein farnesyltransferase activity"/>
    <property type="evidence" value="ECO:0007669"/>
    <property type="project" value="UniProtKB-UniRule"/>
</dbReference>
<feature type="region of interest" description="Disordered" evidence="10">
    <location>
        <begin position="1"/>
        <end position="26"/>
    </location>
</feature>
<evidence type="ECO:0000256" key="9">
    <source>
        <dbReference type="RuleBase" id="RU365056"/>
    </source>
</evidence>
<dbReference type="RefSeq" id="XP_024339345.1">
    <property type="nucleotide sequence ID" value="XM_024488050.1"/>
</dbReference>
<evidence type="ECO:0000256" key="8">
    <source>
        <dbReference type="ARBA" id="ARBA00022833"/>
    </source>
</evidence>
<keyword evidence="5 9" id="KW-0808">Transferase</keyword>
<feature type="domain" description="Prenyltransferase alpha-alpha toroid" evidence="11">
    <location>
        <begin position="61"/>
        <end position="499"/>
    </location>
</feature>
<dbReference type="GO" id="GO:0008270">
    <property type="term" value="F:zinc ion binding"/>
    <property type="evidence" value="ECO:0007669"/>
    <property type="project" value="UniProtKB-UniRule"/>
</dbReference>
<dbReference type="PANTHER" id="PTHR11774">
    <property type="entry name" value="GERANYLGERANYL TRANSFERASE TYPE BETA SUBUNIT"/>
    <property type="match status" value="1"/>
</dbReference>
<dbReference type="STRING" id="670580.A0A1X6N1P8"/>
<sequence length="541" mass="59110">MTSSEVKQTYARSQRPTPVDGYPTSTSTLQTATENILLKQLLDSSRIPGDASPPSTTGPVLQRNQHLQFLLRNLLQGFPQRYVSQDASQPWLLFWTLQGFSVLGVGLDDKIKKRARETLLALQHPDGGFAGGPGQFSHLLPTYAAVCSLAIVGQPGQSGAWDAIDRRKMYDFFMSLKQPDGSFLVSHDAEVDVRGIYCLLAVATLLNILTPELLAGLPEFIVSCQTYEGGFGNASFPEWDFQEENDEVTRVPSAPRPVLGEAHGGYTFCAFASWVLLQPYIRSYYTPAGSANTNPTIDYRALLRWLANMQGTAIELGGFKGRTNKLVDGCYSWWVGGCFGLVEGLLGIHAAPPASTGVNENSASTTADTSAGGASDDGWHDADDALLNRRALQEYILYAGQHPAGGLRDKPPKPADSYHTLYCLAGLSAAQHRVTPDETRRAQLLERWNAGEARQWDVSGLQNLITDQQARADALRKDVFASTLSWLEDEGADEYIGGSGNRVNATQPLFNLTVTHTELMMAHFYGQKLPPRQAKTPPKSK</sequence>
<comment type="function">
    <text evidence="9">Catalyzes the transfer of a farnesyl moiety from farnesyl diphosphate to a cysteine at the fourth position from the C-terminus of several proteins. The beta subunit is responsible for peptide-binding.</text>
</comment>
<gene>
    <name evidence="12" type="ORF">POSPLADRAFT_1169225</name>
</gene>
<keyword evidence="8 9" id="KW-0862">Zinc</keyword>
<dbReference type="AlphaFoldDB" id="A0A1X6N1P8"/>
<feature type="region of interest" description="Disordered" evidence="10">
    <location>
        <begin position="356"/>
        <end position="377"/>
    </location>
</feature>
<evidence type="ECO:0000256" key="2">
    <source>
        <dbReference type="ARBA" id="ARBA00012702"/>
    </source>
</evidence>
<feature type="compositionally biased region" description="Polar residues" evidence="10">
    <location>
        <begin position="1"/>
        <end position="16"/>
    </location>
</feature>
<comment type="cofactor">
    <cofactor evidence="9">
        <name>Zn(2+)</name>
        <dbReference type="ChEBI" id="CHEBI:29105"/>
    </cofactor>
    <text evidence="9">Binds 1 zinc ion per subunit.</text>
</comment>
<keyword evidence="7" id="KW-0677">Repeat</keyword>
<organism evidence="12 13">
    <name type="scientific">Postia placenta MAD-698-R-SB12</name>
    <dbReference type="NCBI Taxonomy" id="670580"/>
    <lineage>
        <taxon>Eukaryota</taxon>
        <taxon>Fungi</taxon>
        <taxon>Dikarya</taxon>
        <taxon>Basidiomycota</taxon>
        <taxon>Agaricomycotina</taxon>
        <taxon>Agaricomycetes</taxon>
        <taxon>Polyporales</taxon>
        <taxon>Adustoporiaceae</taxon>
        <taxon>Rhodonia</taxon>
    </lineage>
</organism>
<dbReference type="InterPro" id="IPR008930">
    <property type="entry name" value="Terpenoid_cyclase/PrenylTrfase"/>
</dbReference>
<evidence type="ECO:0000256" key="4">
    <source>
        <dbReference type="ARBA" id="ARBA00022602"/>
    </source>
</evidence>
<evidence type="ECO:0000256" key="10">
    <source>
        <dbReference type="SAM" id="MobiDB-lite"/>
    </source>
</evidence>
<dbReference type="PANTHER" id="PTHR11774:SF6">
    <property type="entry name" value="PROTEIN FARNESYLTRANSFERASE SUBUNIT BETA"/>
    <property type="match status" value="1"/>
</dbReference>
<dbReference type="CDD" id="cd02893">
    <property type="entry name" value="FTase"/>
    <property type="match status" value="1"/>
</dbReference>
<name>A0A1X6N1P8_9APHY</name>
<dbReference type="InterPro" id="IPR026872">
    <property type="entry name" value="FTB"/>
</dbReference>
<dbReference type="GeneID" id="36332999"/>
<dbReference type="GO" id="GO:0097354">
    <property type="term" value="P:prenylation"/>
    <property type="evidence" value="ECO:0007669"/>
    <property type="project" value="UniProtKB-UniRule"/>
</dbReference>
<dbReference type="EMBL" id="KZ110596">
    <property type="protein sequence ID" value="OSX62551.1"/>
    <property type="molecule type" value="Genomic_DNA"/>
</dbReference>
<evidence type="ECO:0000256" key="5">
    <source>
        <dbReference type="ARBA" id="ARBA00022679"/>
    </source>
</evidence>
<evidence type="ECO:0000256" key="7">
    <source>
        <dbReference type="ARBA" id="ARBA00022737"/>
    </source>
</evidence>
<dbReference type="InterPro" id="IPR001330">
    <property type="entry name" value="Prenyltrans"/>
</dbReference>
<comment type="subunit">
    <text evidence="9">Heterodimer of an alpha and a beta subunit.</text>
</comment>
<accession>A0A1X6N1P8</accession>
<dbReference type="Proteomes" id="UP000194127">
    <property type="component" value="Unassembled WGS sequence"/>
</dbReference>
<proteinExistence type="inferred from homology"/>
<reference evidence="12 13" key="1">
    <citation type="submission" date="2017-04" db="EMBL/GenBank/DDBJ databases">
        <title>Genome Sequence of the Model Brown-Rot Fungus Postia placenta SB12.</title>
        <authorList>
            <consortium name="DOE Joint Genome Institute"/>
            <person name="Gaskell J."/>
            <person name="Kersten P."/>
            <person name="Larrondo L.F."/>
            <person name="Canessa P."/>
            <person name="Martinez D."/>
            <person name="Hibbett D."/>
            <person name="Schmoll M."/>
            <person name="Kubicek C.P."/>
            <person name="Martinez A.T."/>
            <person name="Yadav J."/>
            <person name="Master E."/>
            <person name="Magnuson J.K."/>
            <person name="James T."/>
            <person name="Yaver D."/>
            <person name="Berka R."/>
            <person name="Labutti K."/>
            <person name="Lipzen A."/>
            <person name="Aerts A."/>
            <person name="Barry K."/>
            <person name="Henrissat B."/>
            <person name="Blanchette R."/>
            <person name="Grigoriev I."/>
            <person name="Cullen D."/>
        </authorList>
    </citation>
    <scope>NUCLEOTIDE SEQUENCE [LARGE SCALE GENOMIC DNA]</scope>
    <source>
        <strain evidence="12 13">MAD-698-R-SB12</strain>
    </source>
</reference>
<dbReference type="EC" id="2.5.1.58" evidence="2 9"/>
<dbReference type="InterPro" id="IPR045089">
    <property type="entry name" value="PGGT1B-like"/>
</dbReference>
<feature type="compositionally biased region" description="Low complexity" evidence="10">
    <location>
        <begin position="362"/>
        <end position="376"/>
    </location>
</feature>
<dbReference type="Gene3D" id="1.50.10.20">
    <property type="match status" value="1"/>
</dbReference>
<dbReference type="SUPFAM" id="SSF48239">
    <property type="entry name" value="Terpenoid cyclases/Protein prenyltransferases"/>
    <property type="match status" value="1"/>
</dbReference>
<evidence type="ECO:0000256" key="3">
    <source>
        <dbReference type="ARBA" id="ARBA00015798"/>
    </source>
</evidence>
<keyword evidence="6 9" id="KW-0479">Metal-binding</keyword>
<dbReference type="GO" id="GO:0005965">
    <property type="term" value="C:protein farnesyltransferase complex"/>
    <property type="evidence" value="ECO:0007669"/>
    <property type="project" value="UniProtKB-UniRule"/>
</dbReference>
<evidence type="ECO:0000313" key="13">
    <source>
        <dbReference type="Proteomes" id="UP000194127"/>
    </source>
</evidence>
<keyword evidence="13" id="KW-1185">Reference proteome</keyword>
<keyword evidence="4 9" id="KW-0637">Prenyltransferase</keyword>
<dbReference type="OrthoDB" id="10261146at2759"/>
<comment type="catalytic activity">
    <reaction evidence="9">
        <text>L-cysteinyl-[protein] + (2E,6E)-farnesyl diphosphate = S-(2E,6E)-farnesyl-L-cysteinyl-[protein] + diphosphate</text>
        <dbReference type="Rhea" id="RHEA:13345"/>
        <dbReference type="Rhea" id="RHEA-COMP:10131"/>
        <dbReference type="Rhea" id="RHEA-COMP:11535"/>
        <dbReference type="ChEBI" id="CHEBI:29950"/>
        <dbReference type="ChEBI" id="CHEBI:33019"/>
        <dbReference type="ChEBI" id="CHEBI:86019"/>
        <dbReference type="ChEBI" id="CHEBI:175763"/>
    </reaction>
</comment>
<evidence type="ECO:0000256" key="1">
    <source>
        <dbReference type="ARBA" id="ARBA00010497"/>
    </source>
</evidence>